<reference evidence="2" key="1">
    <citation type="submission" date="2022-12" db="EMBL/GenBank/DDBJ databases">
        <authorList>
            <person name="Alioto T."/>
            <person name="Alioto T."/>
            <person name="Gomez Garrido J."/>
        </authorList>
    </citation>
    <scope>NUCLEOTIDE SEQUENCE</scope>
</reference>
<feature type="compositionally biased region" description="Low complexity" evidence="1">
    <location>
        <begin position="13"/>
        <end position="25"/>
    </location>
</feature>
<sequence length="113" mass="11357">MHAHISVSGNFNSAGPTSSSGPPAAVMSSVAWFSIASKLGLMVCLEQGQRKEVQWGWVAPGITTEGGDKTPGGTHCGACSVPKPCVTPGRDAVVWACTGSALPNGPPAASPQL</sequence>
<dbReference type="EMBL" id="OX395127">
    <property type="protein sequence ID" value="CAI5765033.1"/>
    <property type="molecule type" value="Genomic_DNA"/>
</dbReference>
<proteinExistence type="predicted"/>
<evidence type="ECO:0000313" key="3">
    <source>
        <dbReference type="Proteomes" id="UP001178461"/>
    </source>
</evidence>
<protein>
    <submittedName>
        <fullName evidence="2">Uncharacterized protein</fullName>
    </submittedName>
</protein>
<evidence type="ECO:0000256" key="1">
    <source>
        <dbReference type="SAM" id="MobiDB-lite"/>
    </source>
</evidence>
<dbReference type="Proteomes" id="UP001178461">
    <property type="component" value="Chromosome 2"/>
</dbReference>
<evidence type="ECO:0000313" key="2">
    <source>
        <dbReference type="EMBL" id="CAI5765033.1"/>
    </source>
</evidence>
<feature type="region of interest" description="Disordered" evidence="1">
    <location>
        <begin position="1"/>
        <end position="25"/>
    </location>
</feature>
<organism evidence="2 3">
    <name type="scientific">Podarcis lilfordi</name>
    <name type="common">Lilford's wall lizard</name>
    <dbReference type="NCBI Taxonomy" id="74358"/>
    <lineage>
        <taxon>Eukaryota</taxon>
        <taxon>Metazoa</taxon>
        <taxon>Chordata</taxon>
        <taxon>Craniata</taxon>
        <taxon>Vertebrata</taxon>
        <taxon>Euteleostomi</taxon>
        <taxon>Lepidosauria</taxon>
        <taxon>Squamata</taxon>
        <taxon>Bifurcata</taxon>
        <taxon>Unidentata</taxon>
        <taxon>Episquamata</taxon>
        <taxon>Laterata</taxon>
        <taxon>Lacertibaenia</taxon>
        <taxon>Lacertidae</taxon>
        <taxon>Podarcis</taxon>
    </lineage>
</organism>
<keyword evidence="3" id="KW-1185">Reference proteome</keyword>
<accession>A0AA35JUP0</accession>
<gene>
    <name evidence="2" type="ORF">PODLI_1B020846</name>
</gene>
<name>A0AA35JUP0_9SAUR</name>
<dbReference type="AlphaFoldDB" id="A0AA35JUP0"/>